<protein>
    <recommendedName>
        <fullName evidence="2">Terminase large subunit gp17-like C-terminal domain-containing protein</fullName>
    </recommendedName>
</protein>
<dbReference type="Gene3D" id="3.30.420.240">
    <property type="match status" value="1"/>
</dbReference>
<organism evidence="1">
    <name type="scientific">marine sediment metagenome</name>
    <dbReference type="NCBI Taxonomy" id="412755"/>
    <lineage>
        <taxon>unclassified sequences</taxon>
        <taxon>metagenomes</taxon>
        <taxon>ecological metagenomes</taxon>
    </lineage>
</organism>
<accession>X0TMH4</accession>
<feature type="non-terminal residue" evidence="1">
    <location>
        <position position="1"/>
    </location>
</feature>
<reference evidence="1" key="1">
    <citation type="journal article" date="2014" name="Front. Microbiol.">
        <title>High frequency of phylogenetically diverse reductive dehalogenase-homologous genes in deep subseafloor sedimentary metagenomes.</title>
        <authorList>
            <person name="Kawai M."/>
            <person name="Futagami T."/>
            <person name="Toyoda A."/>
            <person name="Takaki Y."/>
            <person name="Nishi S."/>
            <person name="Hori S."/>
            <person name="Arai W."/>
            <person name="Tsubouchi T."/>
            <person name="Morono Y."/>
            <person name="Uchiyama I."/>
            <person name="Ito T."/>
            <person name="Fujiyama A."/>
            <person name="Inagaki F."/>
            <person name="Takami H."/>
        </authorList>
    </citation>
    <scope>NUCLEOTIDE SEQUENCE</scope>
    <source>
        <strain evidence="1">Expedition CK06-06</strain>
    </source>
</reference>
<proteinExistence type="predicted"/>
<feature type="non-terminal residue" evidence="1">
    <location>
        <position position="249"/>
    </location>
</feature>
<sequence length="249" mass="28915">DHLRHAGMCDIKYFMGVDFALSNDGTAAVVSHYDRNCKLTADDFPEEMFSYNDVLAKYFDENEFLVSPRIIIDYAEVRYAGQPPWEDYSVMMIDEVLGWVQDLFLRWPIQCGMYDQWSGEILKQMISGRGINRLEMVTHTAALNDSMFKLFSMCMHQGQLLMPWWKDLEKELLSLQCYVRSQGIIKVEAPPGPKNHDDLFSALIRSVYLCYSYIKKNKILASSLPLLFKEGKLVKDLGNFKGVYNYMQY</sequence>
<gene>
    <name evidence="1" type="ORF">S01H1_21389</name>
</gene>
<dbReference type="AlphaFoldDB" id="X0TMH4"/>
<name>X0TMH4_9ZZZZ</name>
<dbReference type="EMBL" id="BARS01011850">
    <property type="protein sequence ID" value="GAF94439.1"/>
    <property type="molecule type" value="Genomic_DNA"/>
</dbReference>
<evidence type="ECO:0000313" key="1">
    <source>
        <dbReference type="EMBL" id="GAF94439.1"/>
    </source>
</evidence>
<comment type="caution">
    <text evidence="1">The sequence shown here is derived from an EMBL/GenBank/DDBJ whole genome shotgun (WGS) entry which is preliminary data.</text>
</comment>
<evidence type="ECO:0008006" key="2">
    <source>
        <dbReference type="Google" id="ProtNLM"/>
    </source>
</evidence>